<feature type="region of interest" description="Disordered" evidence="1">
    <location>
        <begin position="243"/>
        <end position="290"/>
    </location>
</feature>
<dbReference type="PANTHER" id="PTHR13360:SF1">
    <property type="entry name" value="ACTIVATING SIGNAL COINTEGRATOR 1 COMPLEX SUBUNIT 1"/>
    <property type="match status" value="1"/>
</dbReference>
<feature type="domain" description="A-kinase anchor protein 7-like phosphoesterase" evidence="2">
    <location>
        <begin position="67"/>
        <end position="332"/>
    </location>
</feature>
<feature type="region of interest" description="Disordered" evidence="1">
    <location>
        <begin position="1"/>
        <end position="63"/>
    </location>
</feature>
<reference evidence="3" key="1">
    <citation type="journal article" date="2020" name="Stud. Mycol.">
        <title>101 Dothideomycetes genomes: a test case for predicting lifestyles and emergence of pathogens.</title>
        <authorList>
            <person name="Haridas S."/>
            <person name="Albert R."/>
            <person name="Binder M."/>
            <person name="Bloem J."/>
            <person name="Labutti K."/>
            <person name="Salamov A."/>
            <person name="Andreopoulos B."/>
            <person name="Baker S."/>
            <person name="Barry K."/>
            <person name="Bills G."/>
            <person name="Bluhm B."/>
            <person name="Cannon C."/>
            <person name="Castanera R."/>
            <person name="Culley D."/>
            <person name="Daum C."/>
            <person name="Ezra D."/>
            <person name="Gonzalez J."/>
            <person name="Henrissat B."/>
            <person name="Kuo A."/>
            <person name="Liang C."/>
            <person name="Lipzen A."/>
            <person name="Lutzoni F."/>
            <person name="Magnuson J."/>
            <person name="Mondo S."/>
            <person name="Nolan M."/>
            <person name="Ohm R."/>
            <person name="Pangilinan J."/>
            <person name="Park H.-J."/>
            <person name="Ramirez L."/>
            <person name="Alfaro M."/>
            <person name="Sun H."/>
            <person name="Tritt A."/>
            <person name="Yoshinaga Y."/>
            <person name="Zwiers L.-H."/>
            <person name="Turgeon B."/>
            <person name="Goodwin S."/>
            <person name="Spatafora J."/>
            <person name="Crous P."/>
            <person name="Grigoriev I."/>
        </authorList>
    </citation>
    <scope>NUCLEOTIDE SEQUENCE</scope>
    <source>
        <strain evidence="3">CBS 107.79</strain>
    </source>
</reference>
<evidence type="ECO:0000256" key="1">
    <source>
        <dbReference type="SAM" id="MobiDB-lite"/>
    </source>
</evidence>
<sequence length="351" mass="38934">MGRRTDKSEYNDFVDGEKLRDNAEVRTSLRPSSVDQDVSPLSPPQTQRHVKGRGKKGKGGQKQPQLTHFLCLPLVNDSSRPQLQNQLSKLKQELGETGTVPLKAVRPVGTLHLTLGVMSLDDAQLESAKQYLQTLNVQKLLYYITAQATAERAAEGGYVSENLNAYAMPDTEALTVELKGLVPMQAPHKTSILYAEPTDRTQRLQPFGEKLKHEFTEEGFLIEDKRSLRLHATIINTIYAKPKGRGGRGGAMAKQRKEDKDGEVTSAPPDPSTSETKVAKLDGADGHGPNAKSWMRFDARDLIERCKDVVWAQDVRIDRVQICKMGAKKTLDDKGDVVAEEYEVVSEKLLS</sequence>
<proteinExistence type="predicted"/>
<dbReference type="GO" id="GO:0006355">
    <property type="term" value="P:regulation of DNA-templated transcription"/>
    <property type="evidence" value="ECO:0007669"/>
    <property type="project" value="TreeGrafter"/>
</dbReference>
<evidence type="ECO:0000313" key="4">
    <source>
        <dbReference type="Proteomes" id="UP000800036"/>
    </source>
</evidence>
<evidence type="ECO:0000313" key="3">
    <source>
        <dbReference type="EMBL" id="KAF1977842.1"/>
    </source>
</evidence>
<dbReference type="InterPro" id="IPR009210">
    <property type="entry name" value="ASCC1"/>
</dbReference>
<protein>
    <recommendedName>
        <fullName evidence="2">A-kinase anchor protein 7-like phosphoesterase domain-containing protein</fullName>
    </recommendedName>
</protein>
<gene>
    <name evidence="3" type="ORF">BU23DRAFT_451626</name>
</gene>
<dbReference type="AlphaFoldDB" id="A0A6A5VQ41"/>
<dbReference type="PANTHER" id="PTHR13360">
    <property type="entry name" value="ACTIVATING SIGNAL COINTEGRATOR 1 COMPLEX SUBUNIT 1"/>
    <property type="match status" value="1"/>
</dbReference>
<accession>A0A6A5VQ41</accession>
<dbReference type="GO" id="GO:0005634">
    <property type="term" value="C:nucleus"/>
    <property type="evidence" value="ECO:0007669"/>
    <property type="project" value="TreeGrafter"/>
</dbReference>
<dbReference type="Proteomes" id="UP000800036">
    <property type="component" value="Unassembled WGS sequence"/>
</dbReference>
<dbReference type="GO" id="GO:0006307">
    <property type="term" value="P:DNA alkylation repair"/>
    <property type="evidence" value="ECO:0007669"/>
    <property type="project" value="InterPro"/>
</dbReference>
<dbReference type="OrthoDB" id="277832at2759"/>
<dbReference type="Pfam" id="PF10469">
    <property type="entry name" value="AKAP7_NLS"/>
    <property type="match status" value="1"/>
</dbReference>
<dbReference type="InterPro" id="IPR019510">
    <property type="entry name" value="AKAP7-like_phosphoesterase"/>
</dbReference>
<evidence type="ECO:0000259" key="2">
    <source>
        <dbReference type="Pfam" id="PF10469"/>
    </source>
</evidence>
<feature type="compositionally biased region" description="Basic and acidic residues" evidence="1">
    <location>
        <begin position="1"/>
        <end position="24"/>
    </location>
</feature>
<keyword evidence="4" id="KW-1185">Reference proteome</keyword>
<organism evidence="3 4">
    <name type="scientific">Bimuria novae-zelandiae CBS 107.79</name>
    <dbReference type="NCBI Taxonomy" id="1447943"/>
    <lineage>
        <taxon>Eukaryota</taxon>
        <taxon>Fungi</taxon>
        <taxon>Dikarya</taxon>
        <taxon>Ascomycota</taxon>
        <taxon>Pezizomycotina</taxon>
        <taxon>Dothideomycetes</taxon>
        <taxon>Pleosporomycetidae</taxon>
        <taxon>Pleosporales</taxon>
        <taxon>Massarineae</taxon>
        <taxon>Didymosphaeriaceae</taxon>
        <taxon>Bimuria</taxon>
    </lineage>
</organism>
<name>A0A6A5VQ41_9PLEO</name>
<dbReference type="EMBL" id="ML976662">
    <property type="protein sequence ID" value="KAF1977842.1"/>
    <property type="molecule type" value="Genomic_DNA"/>
</dbReference>
<dbReference type="Gene3D" id="3.90.1140.10">
    <property type="entry name" value="Cyclic phosphodiesterase"/>
    <property type="match status" value="1"/>
</dbReference>
<feature type="compositionally biased region" description="Basic residues" evidence="1">
    <location>
        <begin position="48"/>
        <end position="59"/>
    </location>
</feature>